<keyword evidence="1" id="KW-1133">Transmembrane helix</keyword>
<keyword evidence="1" id="KW-0472">Membrane</keyword>
<feature type="transmembrane region" description="Helical" evidence="1">
    <location>
        <begin position="19"/>
        <end position="42"/>
    </location>
</feature>
<evidence type="ECO:0000256" key="1">
    <source>
        <dbReference type="SAM" id="Phobius"/>
    </source>
</evidence>
<dbReference type="AlphaFoldDB" id="A0A382ZDX0"/>
<organism evidence="2">
    <name type="scientific">marine metagenome</name>
    <dbReference type="NCBI Taxonomy" id="408172"/>
    <lineage>
        <taxon>unclassified sequences</taxon>
        <taxon>metagenomes</taxon>
        <taxon>ecological metagenomes</taxon>
    </lineage>
</organism>
<protein>
    <recommendedName>
        <fullName evidence="3">TRAP C4-dicarboxylate transport system permease DctM subunit domain-containing protein</fullName>
    </recommendedName>
</protein>
<dbReference type="EMBL" id="UINC01182922">
    <property type="protein sequence ID" value="SVD93399.1"/>
    <property type="molecule type" value="Genomic_DNA"/>
</dbReference>
<evidence type="ECO:0000313" key="2">
    <source>
        <dbReference type="EMBL" id="SVD93399.1"/>
    </source>
</evidence>
<sequence>AGTSGVMVYAKGNVSGPEIFRLALLMMVTAFVVILVVALPWWSLVGEPLVR</sequence>
<feature type="non-terminal residue" evidence="2">
    <location>
        <position position="1"/>
    </location>
</feature>
<gene>
    <name evidence="2" type="ORF">METZ01_LOCUS446253</name>
</gene>
<evidence type="ECO:0008006" key="3">
    <source>
        <dbReference type="Google" id="ProtNLM"/>
    </source>
</evidence>
<accession>A0A382ZDX0</accession>
<proteinExistence type="predicted"/>
<keyword evidence="1" id="KW-0812">Transmembrane</keyword>
<reference evidence="2" key="1">
    <citation type="submission" date="2018-05" db="EMBL/GenBank/DDBJ databases">
        <authorList>
            <person name="Lanie J.A."/>
            <person name="Ng W.-L."/>
            <person name="Kazmierczak K.M."/>
            <person name="Andrzejewski T.M."/>
            <person name="Davidsen T.M."/>
            <person name="Wayne K.J."/>
            <person name="Tettelin H."/>
            <person name="Glass J.I."/>
            <person name="Rusch D."/>
            <person name="Podicherti R."/>
            <person name="Tsui H.-C.T."/>
            <person name="Winkler M.E."/>
        </authorList>
    </citation>
    <scope>NUCLEOTIDE SEQUENCE</scope>
</reference>
<name>A0A382ZDX0_9ZZZZ</name>